<dbReference type="EMBL" id="LK032234">
    <property type="protein sequence ID" value="CDY29290.1"/>
    <property type="molecule type" value="Genomic_DNA"/>
</dbReference>
<dbReference type="AlphaFoldDB" id="A0A078GS34"/>
<dbReference type="Proteomes" id="UP001295469">
    <property type="component" value="Chromosome C01"/>
</dbReference>
<reference evidence="2" key="2">
    <citation type="submission" date="2014-06" db="EMBL/GenBank/DDBJ databases">
        <authorList>
            <person name="Genoscope - CEA"/>
        </authorList>
    </citation>
    <scope>NUCLEOTIDE SEQUENCE</scope>
</reference>
<dbReference type="Proteomes" id="UP000028999">
    <property type="component" value="Unassembled WGS sequence"/>
</dbReference>
<evidence type="ECO:0000313" key="1">
    <source>
        <dbReference type="EMBL" id="CAF2072241.1"/>
    </source>
</evidence>
<sequence length="57" mass="5905">MSEESDSVDKVSVFPVSGGQSPLATVNPIPAGLLVPPSSILVKEALDFFCDVRASSL</sequence>
<evidence type="ECO:0000313" key="3">
    <source>
        <dbReference type="Proteomes" id="UP000028999"/>
    </source>
</evidence>
<gene>
    <name evidence="2" type="primary">BnaC01g19420D</name>
    <name evidence="1" type="ORF">DARMORV10_C01P23410.1</name>
    <name evidence="2" type="ORF">GSBRNA2T00042236001</name>
</gene>
<keyword evidence="3" id="KW-1185">Reference proteome</keyword>
<dbReference type="PaxDb" id="3708-A0A078GS34"/>
<reference evidence="2 3" key="1">
    <citation type="journal article" date="2014" name="Science">
        <title>Plant genetics. Early allopolyploid evolution in the post-Neolithic Brassica napus oilseed genome.</title>
        <authorList>
            <person name="Chalhoub B."/>
            <person name="Denoeud F."/>
            <person name="Liu S."/>
            <person name="Parkin I.A."/>
            <person name="Tang H."/>
            <person name="Wang X."/>
            <person name="Chiquet J."/>
            <person name="Belcram H."/>
            <person name="Tong C."/>
            <person name="Samans B."/>
            <person name="Correa M."/>
            <person name="Da Silva C."/>
            <person name="Just J."/>
            <person name="Falentin C."/>
            <person name="Koh C.S."/>
            <person name="Le Clainche I."/>
            <person name="Bernard M."/>
            <person name="Bento P."/>
            <person name="Noel B."/>
            <person name="Labadie K."/>
            <person name="Alberti A."/>
            <person name="Charles M."/>
            <person name="Arnaud D."/>
            <person name="Guo H."/>
            <person name="Daviaud C."/>
            <person name="Alamery S."/>
            <person name="Jabbari K."/>
            <person name="Zhao M."/>
            <person name="Edger P.P."/>
            <person name="Chelaifa H."/>
            <person name="Tack D."/>
            <person name="Lassalle G."/>
            <person name="Mestiri I."/>
            <person name="Schnel N."/>
            <person name="Le Paslier M.C."/>
            <person name="Fan G."/>
            <person name="Renault V."/>
            <person name="Bayer P.E."/>
            <person name="Golicz A.A."/>
            <person name="Manoli S."/>
            <person name="Lee T.H."/>
            <person name="Thi V.H."/>
            <person name="Chalabi S."/>
            <person name="Hu Q."/>
            <person name="Fan C."/>
            <person name="Tollenaere R."/>
            <person name="Lu Y."/>
            <person name="Battail C."/>
            <person name="Shen J."/>
            <person name="Sidebottom C.H."/>
            <person name="Wang X."/>
            <person name="Canaguier A."/>
            <person name="Chauveau A."/>
            <person name="Berard A."/>
            <person name="Deniot G."/>
            <person name="Guan M."/>
            <person name="Liu Z."/>
            <person name="Sun F."/>
            <person name="Lim Y.P."/>
            <person name="Lyons E."/>
            <person name="Town C.D."/>
            <person name="Bancroft I."/>
            <person name="Wang X."/>
            <person name="Meng J."/>
            <person name="Ma J."/>
            <person name="Pires J.C."/>
            <person name="King G.J."/>
            <person name="Brunel D."/>
            <person name="Delourme R."/>
            <person name="Renard M."/>
            <person name="Aury J.M."/>
            <person name="Adams K.L."/>
            <person name="Batley J."/>
            <person name="Snowdon R.J."/>
            <person name="Tost J."/>
            <person name="Edwards D."/>
            <person name="Zhou Y."/>
            <person name="Hua W."/>
            <person name="Sharpe A.G."/>
            <person name="Paterson A.H."/>
            <person name="Guan C."/>
            <person name="Wincker P."/>
        </authorList>
    </citation>
    <scope>NUCLEOTIDE SEQUENCE [LARGE SCALE GENOMIC DNA]</scope>
    <source>
        <strain evidence="3">cv. Darmor-bzh</strain>
    </source>
</reference>
<accession>A0A078GS34</accession>
<dbReference type="Gramene" id="CDY29290">
    <property type="protein sequence ID" value="CDY29290"/>
    <property type="gene ID" value="GSBRNA2T00042236001"/>
</dbReference>
<evidence type="ECO:0000313" key="2">
    <source>
        <dbReference type="EMBL" id="CDY29290.1"/>
    </source>
</evidence>
<name>A0A078GS34_BRANA</name>
<organism evidence="2 3">
    <name type="scientific">Brassica napus</name>
    <name type="common">Rape</name>
    <dbReference type="NCBI Taxonomy" id="3708"/>
    <lineage>
        <taxon>Eukaryota</taxon>
        <taxon>Viridiplantae</taxon>
        <taxon>Streptophyta</taxon>
        <taxon>Embryophyta</taxon>
        <taxon>Tracheophyta</taxon>
        <taxon>Spermatophyta</taxon>
        <taxon>Magnoliopsida</taxon>
        <taxon>eudicotyledons</taxon>
        <taxon>Gunneridae</taxon>
        <taxon>Pentapetalae</taxon>
        <taxon>rosids</taxon>
        <taxon>malvids</taxon>
        <taxon>Brassicales</taxon>
        <taxon>Brassicaceae</taxon>
        <taxon>Brassiceae</taxon>
        <taxon>Brassica</taxon>
    </lineage>
</organism>
<proteinExistence type="predicted"/>
<protein>
    <submittedName>
        <fullName evidence="1">(rape) hypothetical protein</fullName>
    </submittedName>
    <submittedName>
        <fullName evidence="2">BnaC01g19420D protein</fullName>
    </submittedName>
</protein>
<reference evidence="1" key="3">
    <citation type="submission" date="2021-01" db="EMBL/GenBank/DDBJ databases">
        <authorList>
            <consortium name="Genoscope - CEA"/>
            <person name="William W."/>
        </authorList>
    </citation>
    <scope>NUCLEOTIDE SEQUENCE</scope>
</reference>
<dbReference type="EMBL" id="HG994365">
    <property type="protein sequence ID" value="CAF2072241.1"/>
    <property type="molecule type" value="Genomic_DNA"/>
</dbReference>